<dbReference type="GO" id="GO:0005172">
    <property type="term" value="F:vascular endothelial growth factor receptor binding"/>
    <property type="evidence" value="ECO:0007669"/>
    <property type="project" value="TreeGrafter"/>
</dbReference>
<dbReference type="Pfam" id="PF00341">
    <property type="entry name" value="PDGF"/>
    <property type="match status" value="1"/>
</dbReference>
<dbReference type="GO" id="GO:0048010">
    <property type="term" value="P:vascular endothelial growth factor receptor signaling pathway"/>
    <property type="evidence" value="ECO:0007669"/>
    <property type="project" value="TreeGrafter"/>
</dbReference>
<proteinExistence type="inferred from homology"/>
<feature type="compositionally biased region" description="Basic residues" evidence="13">
    <location>
        <begin position="213"/>
        <end position="228"/>
    </location>
</feature>
<dbReference type="PANTHER" id="PTHR12025:SF9">
    <property type="entry name" value="PLACENTA GROWTH FACTOR"/>
    <property type="match status" value="1"/>
</dbReference>
<organism evidence="15 16">
    <name type="scientific">Notothenia coriiceps</name>
    <name type="common">black rockcod</name>
    <dbReference type="NCBI Taxonomy" id="8208"/>
    <lineage>
        <taxon>Eukaryota</taxon>
        <taxon>Metazoa</taxon>
        <taxon>Chordata</taxon>
        <taxon>Craniata</taxon>
        <taxon>Vertebrata</taxon>
        <taxon>Euteleostomi</taxon>
        <taxon>Actinopterygii</taxon>
        <taxon>Neopterygii</taxon>
        <taxon>Teleostei</taxon>
        <taxon>Neoteleostei</taxon>
        <taxon>Acanthomorphata</taxon>
        <taxon>Eupercaria</taxon>
        <taxon>Perciformes</taxon>
        <taxon>Notothenioidei</taxon>
        <taxon>Nototheniidae</taxon>
        <taxon>Notothenia</taxon>
    </lineage>
</organism>
<dbReference type="SUPFAM" id="SSF57501">
    <property type="entry name" value="Cystine-knot cytokines"/>
    <property type="match status" value="1"/>
</dbReference>
<gene>
    <name evidence="16" type="primary">pgfb</name>
</gene>
<feature type="region of interest" description="Disordered" evidence="13">
    <location>
        <begin position="213"/>
        <end position="243"/>
    </location>
</feature>
<comment type="subcellular location">
    <subcellularLocation>
        <location evidence="1">Secreted</location>
    </subcellularLocation>
</comment>
<evidence type="ECO:0000259" key="14">
    <source>
        <dbReference type="PROSITE" id="PS50278"/>
    </source>
</evidence>
<feature type="compositionally biased region" description="Basic residues" evidence="13">
    <location>
        <begin position="1"/>
        <end position="12"/>
    </location>
</feature>
<dbReference type="FunFam" id="2.10.90.10:FF:000055">
    <property type="entry name" value="Placenta growth factor"/>
    <property type="match status" value="1"/>
</dbReference>
<dbReference type="PANTHER" id="PTHR12025">
    <property type="entry name" value="VASCULAR ENDOTHELIAL GROWTH FACTOR"/>
    <property type="match status" value="1"/>
</dbReference>
<dbReference type="GO" id="GO:0051781">
    <property type="term" value="P:positive regulation of cell division"/>
    <property type="evidence" value="ECO:0007669"/>
    <property type="project" value="UniProtKB-KW"/>
</dbReference>
<feature type="region of interest" description="Disordered" evidence="13">
    <location>
        <begin position="1"/>
        <end position="79"/>
    </location>
</feature>
<evidence type="ECO:0000313" key="16">
    <source>
        <dbReference type="RefSeq" id="XP_010787435.1"/>
    </source>
</evidence>
<evidence type="ECO:0000256" key="4">
    <source>
        <dbReference type="ARBA" id="ARBA00022525"/>
    </source>
</evidence>
<evidence type="ECO:0000256" key="8">
    <source>
        <dbReference type="ARBA" id="ARBA00023030"/>
    </source>
</evidence>
<evidence type="ECO:0000256" key="9">
    <source>
        <dbReference type="ARBA" id="ARBA00023157"/>
    </source>
</evidence>
<name>A0A6I9PIF5_9TELE</name>
<dbReference type="CTD" id="557468"/>
<dbReference type="GO" id="GO:0002040">
    <property type="term" value="P:sprouting angiogenesis"/>
    <property type="evidence" value="ECO:0007669"/>
    <property type="project" value="TreeGrafter"/>
</dbReference>
<dbReference type="GO" id="GO:0045766">
    <property type="term" value="P:positive regulation of angiogenesis"/>
    <property type="evidence" value="ECO:0007669"/>
    <property type="project" value="TreeGrafter"/>
</dbReference>
<dbReference type="OrthoDB" id="6370328at2759"/>
<evidence type="ECO:0000256" key="3">
    <source>
        <dbReference type="ARBA" id="ARBA00022473"/>
    </source>
</evidence>
<dbReference type="GO" id="GO:0042056">
    <property type="term" value="F:chemoattractant activity"/>
    <property type="evidence" value="ECO:0007669"/>
    <property type="project" value="TreeGrafter"/>
</dbReference>
<evidence type="ECO:0000256" key="10">
    <source>
        <dbReference type="ARBA" id="ARBA00023180"/>
    </source>
</evidence>
<keyword evidence="7" id="KW-0221">Differentiation</keyword>
<comment type="similarity">
    <text evidence="2 12">Belongs to the PDGF/VEGF growth factor family.</text>
</comment>
<dbReference type="InterPro" id="IPR050507">
    <property type="entry name" value="PDGF/VEGF_growth_factor"/>
</dbReference>
<dbReference type="GO" id="GO:0050930">
    <property type="term" value="P:induction of positive chemotaxis"/>
    <property type="evidence" value="ECO:0007669"/>
    <property type="project" value="TreeGrafter"/>
</dbReference>
<dbReference type="SMART" id="SM00141">
    <property type="entry name" value="PDGF"/>
    <property type="match status" value="1"/>
</dbReference>
<keyword evidence="6" id="KW-0732">Signal</keyword>
<dbReference type="GO" id="GO:0016020">
    <property type="term" value="C:membrane"/>
    <property type="evidence" value="ECO:0007669"/>
    <property type="project" value="InterPro"/>
</dbReference>
<keyword evidence="4" id="KW-0964">Secreted</keyword>
<evidence type="ECO:0000256" key="13">
    <source>
        <dbReference type="SAM" id="MobiDB-lite"/>
    </source>
</evidence>
<dbReference type="GO" id="GO:0038084">
    <property type="term" value="P:vascular endothelial growth factor signaling pathway"/>
    <property type="evidence" value="ECO:0007669"/>
    <property type="project" value="TreeGrafter"/>
</dbReference>
<evidence type="ECO:0000256" key="7">
    <source>
        <dbReference type="ARBA" id="ARBA00022782"/>
    </source>
</evidence>
<dbReference type="GO" id="GO:0005615">
    <property type="term" value="C:extracellular space"/>
    <property type="evidence" value="ECO:0007669"/>
    <property type="project" value="TreeGrafter"/>
</dbReference>
<evidence type="ECO:0000256" key="12">
    <source>
        <dbReference type="RuleBase" id="RU003818"/>
    </source>
</evidence>
<evidence type="ECO:0000313" key="15">
    <source>
        <dbReference type="Proteomes" id="UP000504611"/>
    </source>
</evidence>
<accession>A0A6I9PIF5</accession>
<evidence type="ECO:0000256" key="5">
    <source>
        <dbReference type="ARBA" id="ARBA00022657"/>
    </source>
</evidence>
<keyword evidence="11" id="KW-0497">Mitogen</keyword>
<sequence>MKWKKKGQQRRTAKGEEERRTRRRAARHGVSNKGSNLTAGGRGSQQHRRHPAPAAYTALEAEQTGTDVSEDEEEEGGRLNERPEMAELLSEEQFVSVLQSLPQPVIHNTTEVLMFQEVWGRSFCRTIEKLVEVVQEYPTEVEHIYSPACVPLVRCAGCCGDENLECHATLTTNVTMQLLKIRPSEPGQEYVEMTFVEHQTCECRVKKPIVKVERKRQRGRGRKRKEKQKPKPKECDSCQNPRR</sequence>
<dbReference type="GO" id="GO:0001666">
    <property type="term" value="P:response to hypoxia"/>
    <property type="evidence" value="ECO:0007669"/>
    <property type="project" value="TreeGrafter"/>
</dbReference>
<keyword evidence="8 12" id="KW-0339">Growth factor</keyword>
<evidence type="ECO:0000256" key="1">
    <source>
        <dbReference type="ARBA" id="ARBA00004613"/>
    </source>
</evidence>
<dbReference type="GO" id="GO:0001938">
    <property type="term" value="P:positive regulation of endothelial cell proliferation"/>
    <property type="evidence" value="ECO:0007669"/>
    <property type="project" value="TreeGrafter"/>
</dbReference>
<dbReference type="Gene3D" id="2.10.90.10">
    <property type="entry name" value="Cystine-knot cytokines"/>
    <property type="match status" value="1"/>
</dbReference>
<keyword evidence="3" id="KW-0217">Developmental protein</keyword>
<keyword evidence="10" id="KW-0325">Glycoprotein</keyword>
<dbReference type="GO" id="GO:0030154">
    <property type="term" value="P:cell differentiation"/>
    <property type="evidence" value="ECO:0007669"/>
    <property type="project" value="UniProtKB-KW"/>
</dbReference>
<protein>
    <submittedName>
        <fullName evidence="16">Placenta growth factor</fullName>
    </submittedName>
</protein>
<dbReference type="PROSITE" id="PS50278">
    <property type="entry name" value="PDGF_2"/>
    <property type="match status" value="1"/>
</dbReference>
<dbReference type="RefSeq" id="XP_010787435.1">
    <property type="nucleotide sequence ID" value="XM_010789133.1"/>
</dbReference>
<dbReference type="KEGG" id="ncc:104960941"/>
<dbReference type="InterPro" id="IPR000072">
    <property type="entry name" value="PDGF/VEGF_dom"/>
</dbReference>
<dbReference type="GO" id="GO:0048513">
    <property type="term" value="P:animal organ development"/>
    <property type="evidence" value="ECO:0007669"/>
    <property type="project" value="UniProtKB-ARBA"/>
</dbReference>
<feature type="domain" description="Platelet-derived growth factor (PDGF) family profile" evidence="14">
    <location>
        <begin position="111"/>
        <end position="208"/>
    </location>
</feature>
<dbReference type="GO" id="GO:0008083">
    <property type="term" value="F:growth factor activity"/>
    <property type="evidence" value="ECO:0007669"/>
    <property type="project" value="UniProtKB-KW"/>
</dbReference>
<evidence type="ECO:0000256" key="6">
    <source>
        <dbReference type="ARBA" id="ARBA00022729"/>
    </source>
</evidence>
<dbReference type="AlphaFoldDB" id="A0A6I9PIF5"/>
<evidence type="ECO:0000256" key="2">
    <source>
        <dbReference type="ARBA" id="ARBA00006686"/>
    </source>
</evidence>
<dbReference type="InterPro" id="IPR029034">
    <property type="entry name" value="Cystine-knot_cytokine"/>
</dbReference>
<keyword evidence="5" id="KW-0037">Angiogenesis</keyword>
<dbReference type="GO" id="GO:0060754">
    <property type="term" value="P:positive regulation of mast cell chemotaxis"/>
    <property type="evidence" value="ECO:0007669"/>
    <property type="project" value="TreeGrafter"/>
</dbReference>
<reference evidence="16" key="1">
    <citation type="submission" date="2025-08" db="UniProtKB">
        <authorList>
            <consortium name="RefSeq"/>
        </authorList>
    </citation>
    <scope>IDENTIFICATION</scope>
    <source>
        <tissue evidence="16">Muscle</tissue>
    </source>
</reference>
<keyword evidence="9" id="KW-1015">Disulfide bond</keyword>
<dbReference type="CDD" id="cd00135">
    <property type="entry name" value="PDGF"/>
    <property type="match status" value="1"/>
</dbReference>
<evidence type="ECO:0000256" key="11">
    <source>
        <dbReference type="ARBA" id="ARBA00023246"/>
    </source>
</evidence>
<dbReference type="Proteomes" id="UP000504611">
    <property type="component" value="Unplaced"/>
</dbReference>
<keyword evidence="15" id="KW-1185">Reference proteome</keyword>